<evidence type="ECO:0000313" key="2">
    <source>
        <dbReference type="Proteomes" id="UP001605036"/>
    </source>
</evidence>
<name>A0ABD1XR55_9MARC</name>
<dbReference type="Proteomes" id="UP001605036">
    <property type="component" value="Unassembled WGS sequence"/>
</dbReference>
<sequence>MRREVQVDVQVLDSECHLQNLQLIPLPLHLVEFRLRSAAQLRSSSNREKFVTLESQNRDELSRQDSSNLTSLDIIILCCKEKEVASCRAPCFGLCQGRKNIQHLREKSSVKLMNKRFPPIDMLQQCRPFLLSLMARATIRAPESTYQPWSSRERAAIADSISSSVSVDPNCKCIGSFGAYMQRCRHMNQRASSRAQSVRGSSMLMIVFSVLEEASGFTEVRAEEGCHFGGAVEVDTRHQDRQCAEYL</sequence>
<accession>A0ABD1XR55</accession>
<keyword evidence="2" id="KW-1185">Reference proteome</keyword>
<dbReference type="AlphaFoldDB" id="A0ABD1XR55"/>
<reference evidence="1 2" key="1">
    <citation type="submission" date="2024-09" db="EMBL/GenBank/DDBJ databases">
        <title>Chromosome-scale assembly of Riccia fluitans.</title>
        <authorList>
            <person name="Paukszto L."/>
            <person name="Sawicki J."/>
            <person name="Karawczyk K."/>
            <person name="Piernik-Szablinska J."/>
            <person name="Szczecinska M."/>
            <person name="Mazdziarz M."/>
        </authorList>
    </citation>
    <scope>NUCLEOTIDE SEQUENCE [LARGE SCALE GENOMIC DNA]</scope>
    <source>
        <strain evidence="1">Rf_01</strain>
        <tissue evidence="1">Aerial parts of the thallus</tissue>
    </source>
</reference>
<comment type="caution">
    <text evidence="1">The sequence shown here is derived from an EMBL/GenBank/DDBJ whole genome shotgun (WGS) entry which is preliminary data.</text>
</comment>
<proteinExistence type="predicted"/>
<organism evidence="1 2">
    <name type="scientific">Riccia fluitans</name>
    <dbReference type="NCBI Taxonomy" id="41844"/>
    <lineage>
        <taxon>Eukaryota</taxon>
        <taxon>Viridiplantae</taxon>
        <taxon>Streptophyta</taxon>
        <taxon>Embryophyta</taxon>
        <taxon>Marchantiophyta</taxon>
        <taxon>Marchantiopsida</taxon>
        <taxon>Marchantiidae</taxon>
        <taxon>Marchantiales</taxon>
        <taxon>Ricciaceae</taxon>
        <taxon>Riccia</taxon>
    </lineage>
</organism>
<gene>
    <name evidence="1" type="ORF">R1flu_023124</name>
</gene>
<evidence type="ECO:0000313" key="1">
    <source>
        <dbReference type="EMBL" id="KAL2611432.1"/>
    </source>
</evidence>
<dbReference type="EMBL" id="JBHFFA010000007">
    <property type="protein sequence ID" value="KAL2611432.1"/>
    <property type="molecule type" value="Genomic_DNA"/>
</dbReference>
<protein>
    <submittedName>
        <fullName evidence="1">Uncharacterized protein</fullName>
    </submittedName>
</protein>